<reference evidence="9 10" key="1">
    <citation type="submission" date="2019-03" db="EMBL/GenBank/DDBJ databases">
        <title>Genomic Encyclopedia of Type Strains, Phase IV (KMG-IV): sequencing the most valuable type-strain genomes for metagenomic binning, comparative biology and taxonomic classification.</title>
        <authorList>
            <person name="Goeker M."/>
        </authorList>
    </citation>
    <scope>NUCLEOTIDE SEQUENCE [LARGE SCALE GENOMIC DNA]</scope>
    <source>
        <strain evidence="9 10">DSM 19580</strain>
    </source>
</reference>
<comment type="caution">
    <text evidence="9">The sequence shown here is derived from an EMBL/GenBank/DDBJ whole genome shotgun (WGS) entry which is preliminary data.</text>
</comment>
<dbReference type="GO" id="GO:0005975">
    <property type="term" value="P:carbohydrate metabolic process"/>
    <property type="evidence" value="ECO:0007669"/>
    <property type="project" value="InterPro"/>
</dbReference>
<keyword evidence="3" id="KW-0547">Nucleotide-binding</keyword>
<dbReference type="RefSeq" id="WP_131866356.1">
    <property type="nucleotide sequence ID" value="NZ_SMCR01000008.1"/>
</dbReference>
<dbReference type="GO" id="GO:0005524">
    <property type="term" value="F:ATP binding"/>
    <property type="evidence" value="ECO:0007669"/>
    <property type="project" value="UniProtKB-KW"/>
</dbReference>
<dbReference type="InterPro" id="IPR006083">
    <property type="entry name" value="PRK/URK"/>
</dbReference>
<dbReference type="InterPro" id="IPR006082">
    <property type="entry name" value="PRK"/>
</dbReference>
<dbReference type="Pfam" id="PF00485">
    <property type="entry name" value="PRK"/>
    <property type="match status" value="1"/>
</dbReference>
<proteinExistence type="inferred from homology"/>
<evidence type="ECO:0000313" key="9">
    <source>
        <dbReference type="EMBL" id="TCV93638.1"/>
    </source>
</evidence>
<accession>A0A4R3YPW8</accession>
<gene>
    <name evidence="9" type="ORF">EDC52_10820</name>
</gene>
<evidence type="ECO:0000259" key="8">
    <source>
        <dbReference type="Pfam" id="PF00485"/>
    </source>
</evidence>
<dbReference type="SUPFAM" id="SSF52540">
    <property type="entry name" value="P-loop containing nucleoside triphosphate hydrolases"/>
    <property type="match status" value="1"/>
</dbReference>
<dbReference type="FunFam" id="3.40.50.300:FF:000307">
    <property type="entry name" value="Phosphoribulokinase"/>
    <property type="match status" value="1"/>
</dbReference>
<dbReference type="OrthoDB" id="9773443at2"/>
<evidence type="ECO:0000256" key="7">
    <source>
        <dbReference type="RuleBase" id="RU004082"/>
    </source>
</evidence>
<comment type="similarity">
    <text evidence="1 7">Belongs to the phosphoribulokinase family.</text>
</comment>
<dbReference type="PRINTS" id="PR00478">
    <property type="entry name" value="PHRIBLKINASE"/>
</dbReference>
<dbReference type="EMBL" id="SMCR01000008">
    <property type="protein sequence ID" value="TCV93638.1"/>
    <property type="molecule type" value="Genomic_DNA"/>
</dbReference>
<keyword evidence="2" id="KW-0808">Transferase</keyword>
<keyword evidence="4 9" id="KW-0418">Kinase</keyword>
<sequence>MSAKHPIIAVTGSSGAGTTTTSLAFRKIFQQLDIHAAELEGDSFHHFTRPEMDMAIRKARDLGRHISYFGPDANNFGLLESTFNQYGQTGRGQSRKYLHTYDEAVPYNQMPGTFTPWQPLPEPTDVLFYEGLHGGVVNDTHDVAQHVDLLVGVVPIVNLEWIQKLVRDTGERGHSREAVMDSVVRSMEDYINYITPQFSRTHINFQRVPTVDTSNPFAAKSIPTLDESLVVIHFRGMTDIDFPYLLAMLQGSFISSINTLVVPGGKMGLAMELIMGPLVQKLLEGKLIR</sequence>
<dbReference type="EC" id="2.7.1.19" evidence="7"/>
<evidence type="ECO:0000256" key="6">
    <source>
        <dbReference type="ARBA" id="ARBA00047663"/>
    </source>
</evidence>
<dbReference type="PROSITE" id="PS00567">
    <property type="entry name" value="PHOSPHORIBULOKINASE"/>
    <property type="match status" value="1"/>
</dbReference>
<evidence type="ECO:0000256" key="2">
    <source>
        <dbReference type="ARBA" id="ARBA00022679"/>
    </source>
</evidence>
<name>A0A4R3YPW8_9GAMM</name>
<evidence type="ECO:0000313" key="10">
    <source>
        <dbReference type="Proteomes" id="UP000295719"/>
    </source>
</evidence>
<dbReference type="Proteomes" id="UP000295719">
    <property type="component" value="Unassembled WGS sequence"/>
</dbReference>
<keyword evidence="10" id="KW-1185">Reference proteome</keyword>
<dbReference type="InterPro" id="IPR027417">
    <property type="entry name" value="P-loop_NTPase"/>
</dbReference>
<dbReference type="Gene3D" id="3.40.50.300">
    <property type="entry name" value="P-loop containing nucleotide triphosphate hydrolases"/>
    <property type="match status" value="1"/>
</dbReference>
<organism evidence="9 10">
    <name type="scientific">Biostraticola tofi</name>
    <dbReference type="NCBI Taxonomy" id="466109"/>
    <lineage>
        <taxon>Bacteria</taxon>
        <taxon>Pseudomonadati</taxon>
        <taxon>Pseudomonadota</taxon>
        <taxon>Gammaproteobacteria</taxon>
        <taxon>Enterobacterales</taxon>
        <taxon>Bruguierivoracaceae</taxon>
        <taxon>Biostraticola</taxon>
    </lineage>
</organism>
<dbReference type="AlphaFoldDB" id="A0A4R3YPW8"/>
<keyword evidence="5" id="KW-0067">ATP-binding</keyword>
<protein>
    <recommendedName>
        <fullName evidence="7">Phosphoribulokinase</fullName>
        <ecNumber evidence="7">2.7.1.19</ecNumber>
    </recommendedName>
</protein>
<evidence type="ECO:0000256" key="4">
    <source>
        <dbReference type="ARBA" id="ARBA00022777"/>
    </source>
</evidence>
<evidence type="ECO:0000256" key="3">
    <source>
        <dbReference type="ARBA" id="ARBA00022741"/>
    </source>
</evidence>
<feature type="domain" description="Phosphoribulokinase/uridine kinase" evidence="8">
    <location>
        <begin position="7"/>
        <end position="214"/>
    </location>
</feature>
<comment type="catalytic activity">
    <reaction evidence="6 7">
        <text>D-ribulose 5-phosphate + ATP = D-ribulose 1,5-bisphosphate + ADP + H(+)</text>
        <dbReference type="Rhea" id="RHEA:19365"/>
        <dbReference type="ChEBI" id="CHEBI:15378"/>
        <dbReference type="ChEBI" id="CHEBI:30616"/>
        <dbReference type="ChEBI" id="CHEBI:57870"/>
        <dbReference type="ChEBI" id="CHEBI:58121"/>
        <dbReference type="ChEBI" id="CHEBI:456216"/>
        <dbReference type="EC" id="2.7.1.19"/>
    </reaction>
</comment>
<dbReference type="GO" id="GO:0008974">
    <property type="term" value="F:phosphoribulokinase activity"/>
    <property type="evidence" value="ECO:0007669"/>
    <property type="project" value="UniProtKB-EC"/>
</dbReference>
<evidence type="ECO:0000256" key="1">
    <source>
        <dbReference type="ARBA" id="ARBA00009719"/>
    </source>
</evidence>
<dbReference type="NCBIfam" id="NF011997">
    <property type="entry name" value="PRK15453.1"/>
    <property type="match status" value="1"/>
</dbReference>
<evidence type="ECO:0000256" key="5">
    <source>
        <dbReference type="ARBA" id="ARBA00022840"/>
    </source>
</evidence>